<dbReference type="KEGG" id="bgok:Pr1d_45220"/>
<dbReference type="OrthoDB" id="292605at2"/>
<dbReference type="InterPro" id="IPR011990">
    <property type="entry name" value="TPR-like_helical_dom_sf"/>
</dbReference>
<name>A0A5B9QSV5_9BACT</name>
<keyword evidence="2" id="KW-0732">Signal</keyword>
<dbReference type="Proteomes" id="UP000323917">
    <property type="component" value="Chromosome"/>
</dbReference>
<feature type="chain" id="PRO_5023055344" evidence="2">
    <location>
        <begin position="26"/>
        <end position="407"/>
    </location>
</feature>
<dbReference type="Gene3D" id="1.25.40.10">
    <property type="entry name" value="Tetratricopeptide repeat domain"/>
    <property type="match status" value="1"/>
</dbReference>
<keyword evidence="4" id="KW-1185">Reference proteome</keyword>
<feature type="compositionally biased region" description="Low complexity" evidence="1">
    <location>
        <begin position="173"/>
        <end position="206"/>
    </location>
</feature>
<reference evidence="3 4" key="1">
    <citation type="submission" date="2019-08" db="EMBL/GenBank/DDBJ databases">
        <title>Deep-cultivation of Planctomycetes and their phenomic and genomic characterization uncovers novel biology.</title>
        <authorList>
            <person name="Wiegand S."/>
            <person name="Jogler M."/>
            <person name="Boedeker C."/>
            <person name="Pinto D."/>
            <person name="Vollmers J."/>
            <person name="Rivas-Marin E."/>
            <person name="Kohn T."/>
            <person name="Peeters S.H."/>
            <person name="Heuer A."/>
            <person name="Rast P."/>
            <person name="Oberbeckmann S."/>
            <person name="Bunk B."/>
            <person name="Jeske O."/>
            <person name="Meyerdierks A."/>
            <person name="Storesund J.E."/>
            <person name="Kallscheuer N."/>
            <person name="Luecker S."/>
            <person name="Lage O.M."/>
            <person name="Pohl T."/>
            <person name="Merkel B.J."/>
            <person name="Hornburger P."/>
            <person name="Mueller R.-W."/>
            <person name="Bruemmer F."/>
            <person name="Labrenz M."/>
            <person name="Spormann A.M."/>
            <person name="Op den Camp H."/>
            <person name="Overmann J."/>
            <person name="Amann R."/>
            <person name="Jetten M.S.M."/>
            <person name="Mascher T."/>
            <person name="Medema M.H."/>
            <person name="Devos D.P."/>
            <person name="Kaster A.-K."/>
            <person name="Ovreas L."/>
            <person name="Rohde M."/>
            <person name="Galperin M.Y."/>
            <person name="Jogler C."/>
        </authorList>
    </citation>
    <scope>NUCLEOTIDE SEQUENCE [LARGE SCALE GENOMIC DNA]</scope>
    <source>
        <strain evidence="3 4">Pr1d</strain>
    </source>
</reference>
<proteinExistence type="predicted"/>
<organism evidence="3 4">
    <name type="scientific">Bythopirellula goksoeyrii</name>
    <dbReference type="NCBI Taxonomy" id="1400387"/>
    <lineage>
        <taxon>Bacteria</taxon>
        <taxon>Pseudomonadati</taxon>
        <taxon>Planctomycetota</taxon>
        <taxon>Planctomycetia</taxon>
        <taxon>Pirellulales</taxon>
        <taxon>Lacipirellulaceae</taxon>
        <taxon>Bythopirellula</taxon>
    </lineage>
</organism>
<dbReference type="EMBL" id="CP042913">
    <property type="protein sequence ID" value="QEG37181.1"/>
    <property type="molecule type" value="Genomic_DNA"/>
</dbReference>
<dbReference type="AlphaFoldDB" id="A0A5B9QSV5"/>
<evidence type="ECO:0000256" key="2">
    <source>
        <dbReference type="SAM" id="SignalP"/>
    </source>
</evidence>
<gene>
    <name evidence="3" type="ORF">Pr1d_45220</name>
</gene>
<protein>
    <submittedName>
        <fullName evidence="3">Tetratricopeptide repeat protein</fullName>
    </submittedName>
</protein>
<dbReference type="SUPFAM" id="SSF48452">
    <property type="entry name" value="TPR-like"/>
    <property type="match status" value="1"/>
</dbReference>
<accession>A0A5B9QSV5</accession>
<evidence type="ECO:0000313" key="4">
    <source>
        <dbReference type="Proteomes" id="UP000323917"/>
    </source>
</evidence>
<sequence precursor="true">MTNLQMTICSSLVLLSLASAGPLCAAEADRDLAVQINTANGLLREGDLDGALAAYQEAEQLGPPSADLTYNRAVAQYRKGDVAAAAQHFESVAASDDDAIAAKARFNLGNCDYVAALQQAEKDRPAAIERLESAIKNYRSSLAVDADDAEARANIELAAQMIDKLREEEEQEQQQQQQQDQQQNQENQSQQDQEQQQQDQQDQQQESGEKQDQQQSGQQDQEQQQDEQSQQQQDQSDSNKEGQEQENSEQSTESQQQGEQAQDQQSQEEQSDSEQSAQENSESEPQQQDSQGEQQQESATQPQSKQNQSQQQSAADTQTESPLPEADNAQGEQGKQPPKGELSAAESTDQKDAADRQATPVKALEEGEMTEQEAEKMLQAIRDRDMIRRLRRQAAERNQHIPVDRDW</sequence>
<feature type="region of interest" description="Disordered" evidence="1">
    <location>
        <begin position="166"/>
        <end position="381"/>
    </location>
</feature>
<evidence type="ECO:0000313" key="3">
    <source>
        <dbReference type="EMBL" id="QEG37181.1"/>
    </source>
</evidence>
<dbReference type="Pfam" id="PF13414">
    <property type="entry name" value="TPR_11"/>
    <property type="match status" value="1"/>
</dbReference>
<feature type="compositionally biased region" description="Low complexity" evidence="1">
    <location>
        <begin position="213"/>
        <end position="236"/>
    </location>
</feature>
<evidence type="ECO:0000256" key="1">
    <source>
        <dbReference type="SAM" id="MobiDB-lite"/>
    </source>
</evidence>
<feature type="signal peptide" evidence="2">
    <location>
        <begin position="1"/>
        <end position="25"/>
    </location>
</feature>
<feature type="compositionally biased region" description="Low complexity" evidence="1">
    <location>
        <begin position="248"/>
        <end position="319"/>
    </location>
</feature>